<dbReference type="PANTHER" id="PTHR43140:SF1">
    <property type="entry name" value="TYPE I RESTRICTION ENZYME ECOKI SPECIFICITY SUBUNIT"/>
    <property type="match status" value="1"/>
</dbReference>
<evidence type="ECO:0008006" key="5">
    <source>
        <dbReference type="Google" id="ProtNLM"/>
    </source>
</evidence>
<evidence type="ECO:0000256" key="1">
    <source>
        <dbReference type="ARBA" id="ARBA00022747"/>
    </source>
</evidence>
<gene>
    <name evidence="3" type="ORF">HGA06_04980</name>
</gene>
<keyword evidence="1" id="KW-0680">Restriction system</keyword>
<name>A0AA44DBX1_STRE0</name>
<keyword evidence="4" id="KW-1185">Reference proteome</keyword>
<evidence type="ECO:0000256" key="2">
    <source>
        <dbReference type="ARBA" id="ARBA00023125"/>
    </source>
</evidence>
<dbReference type="InterPro" id="IPR044946">
    <property type="entry name" value="Restrct_endonuc_typeI_TRD_sf"/>
</dbReference>
<dbReference type="CDD" id="cd17253">
    <property type="entry name" value="RMtype1_S_Eco933I-TRD2-CR2_like"/>
    <property type="match status" value="1"/>
</dbReference>
<keyword evidence="2" id="KW-0238">DNA-binding</keyword>
<dbReference type="GO" id="GO:0009307">
    <property type="term" value="P:DNA restriction-modification system"/>
    <property type="evidence" value="ECO:0007669"/>
    <property type="project" value="UniProtKB-KW"/>
</dbReference>
<reference evidence="3 4" key="1">
    <citation type="submission" date="2020-04" db="EMBL/GenBank/DDBJ databases">
        <title>MicrobeNet Type strains.</title>
        <authorList>
            <person name="Nicholson A.C."/>
        </authorList>
    </citation>
    <scope>NUCLEOTIDE SEQUENCE [LARGE SCALE GENOMIC DNA]</scope>
    <source>
        <strain evidence="3 4">DSM 40738</strain>
    </source>
</reference>
<proteinExistence type="predicted"/>
<dbReference type="Proteomes" id="UP000570003">
    <property type="component" value="Unassembled WGS sequence"/>
</dbReference>
<evidence type="ECO:0000313" key="3">
    <source>
        <dbReference type="EMBL" id="NKY13550.1"/>
    </source>
</evidence>
<dbReference type="Gene3D" id="3.90.220.20">
    <property type="entry name" value="DNA methylase specificity domains"/>
    <property type="match status" value="2"/>
</dbReference>
<comment type="caution">
    <text evidence="3">The sequence shown here is derived from an EMBL/GenBank/DDBJ whole genome shotgun (WGS) entry which is preliminary data.</text>
</comment>
<sequence>MAELTRISKWMPPSQFDTPWEQLRKLPILLPPSHEQRRISDFLDAETARIDRLMAARHAQVAKLTERDYASVSEALVPGSLTEAADQGIFPWLPKLPEDRPLVRLGYVCRIQNGLTVDGKRNVTGDAVTRPYLRVANVQAGYVALDSVSEITVPRIIAERSTLRVGDVLMTEGGDLDKLGRGTVWNGELPGCLHQNHVFALRPEKTALDGHYLALMTQTVHGRCYFESTGTKTTNLASTNSRKILGFPIPLPSLKNQRALVSQVHKGFQATAAVRTLLNRQLALLTERRQALITAAVTGQFDVSTASGRGVDVT</sequence>
<protein>
    <recommendedName>
        <fullName evidence="5">Type I restriction modification DNA specificity domain-containing protein</fullName>
    </recommendedName>
</protein>
<organism evidence="3 4">
    <name type="scientific">Streptomyces somaliensis (strain ATCC 33201 / DSM 40738 / JCM 12659 / KCTC 9044 / NCTC 11332 / NRRL B-12077 / IP 733)</name>
    <dbReference type="NCBI Taxonomy" id="1134445"/>
    <lineage>
        <taxon>Bacteria</taxon>
        <taxon>Bacillati</taxon>
        <taxon>Actinomycetota</taxon>
        <taxon>Actinomycetes</taxon>
        <taxon>Kitasatosporales</taxon>
        <taxon>Streptomycetaceae</taxon>
        <taxon>Streptomyces</taxon>
    </lineage>
</organism>
<dbReference type="GO" id="GO:0003677">
    <property type="term" value="F:DNA binding"/>
    <property type="evidence" value="ECO:0007669"/>
    <property type="project" value="UniProtKB-KW"/>
</dbReference>
<dbReference type="PANTHER" id="PTHR43140">
    <property type="entry name" value="TYPE-1 RESTRICTION ENZYME ECOKI SPECIFICITY PROTEIN"/>
    <property type="match status" value="1"/>
</dbReference>
<dbReference type="SUPFAM" id="SSF116734">
    <property type="entry name" value="DNA methylase specificity domain"/>
    <property type="match status" value="2"/>
</dbReference>
<accession>A0AA44DBX1</accession>
<dbReference type="AlphaFoldDB" id="A0AA44DBX1"/>
<evidence type="ECO:0000313" key="4">
    <source>
        <dbReference type="Proteomes" id="UP000570003"/>
    </source>
</evidence>
<dbReference type="RefSeq" id="WP_168437802.1">
    <property type="nucleotide sequence ID" value="NZ_JAAXOU010000028.1"/>
</dbReference>
<dbReference type="EMBL" id="JAAXOU010000028">
    <property type="protein sequence ID" value="NKY13550.1"/>
    <property type="molecule type" value="Genomic_DNA"/>
</dbReference>
<dbReference type="InterPro" id="IPR051212">
    <property type="entry name" value="Type-I_RE_S_subunit"/>
</dbReference>